<accession>A0A2N6L528</accession>
<proteinExistence type="predicted"/>
<dbReference type="InterPro" id="IPR032047">
    <property type="entry name" value="ResT/TelK_cat"/>
</dbReference>
<name>A0A2N6L528_9CYAN</name>
<dbReference type="AlphaFoldDB" id="A0A2N6L528"/>
<dbReference type="Pfam" id="PF16684">
    <property type="entry name" value="ResT-TelK_cat"/>
    <property type="match status" value="1"/>
</dbReference>
<dbReference type="InterPro" id="IPR038280">
    <property type="entry name" value="ResT/TelK_cat_sf"/>
</dbReference>
<protein>
    <recommendedName>
        <fullName evidence="1">Telomere resolvase ResT/TelK catalytic domain-containing protein</fullName>
    </recommendedName>
</protein>
<comment type="caution">
    <text evidence="2">The sequence shown here is derived from an EMBL/GenBank/DDBJ whole genome shotgun (WGS) entry which is preliminary data.</text>
</comment>
<evidence type="ECO:0000313" key="3">
    <source>
        <dbReference type="Proteomes" id="UP000235081"/>
    </source>
</evidence>
<dbReference type="EMBL" id="NMQE01000886">
    <property type="protein sequence ID" value="PMB16512.1"/>
    <property type="molecule type" value="Genomic_DNA"/>
</dbReference>
<dbReference type="RefSeq" id="WP_102183588.1">
    <property type="nucleotide sequence ID" value="NZ_NMQE01000886.1"/>
</dbReference>
<evidence type="ECO:0000259" key="1">
    <source>
        <dbReference type="Pfam" id="PF16684"/>
    </source>
</evidence>
<feature type="domain" description="Telomere resolvase ResT/TelK catalytic" evidence="1">
    <location>
        <begin position="271"/>
        <end position="444"/>
    </location>
</feature>
<organism evidence="2 3">
    <name type="scientific">Fischerella thermalis CCMEE 5318</name>
    <dbReference type="NCBI Taxonomy" id="2019666"/>
    <lineage>
        <taxon>Bacteria</taxon>
        <taxon>Bacillati</taxon>
        <taxon>Cyanobacteriota</taxon>
        <taxon>Cyanophyceae</taxon>
        <taxon>Nostocales</taxon>
        <taxon>Hapalosiphonaceae</taxon>
        <taxon>Fischerella</taxon>
    </lineage>
</organism>
<evidence type="ECO:0000313" key="2">
    <source>
        <dbReference type="EMBL" id="PMB16512.1"/>
    </source>
</evidence>
<reference evidence="2 3" key="1">
    <citation type="submission" date="2017-07" db="EMBL/GenBank/DDBJ databases">
        <title>Genomes of Fischerella (Mastigocladus) sp. strains.</title>
        <authorList>
            <person name="Miller S.R."/>
        </authorList>
    </citation>
    <scope>NUCLEOTIDE SEQUENCE [LARGE SCALE GENOMIC DNA]</scope>
    <source>
        <strain evidence="2 3">CCMEE 5318</strain>
    </source>
</reference>
<gene>
    <name evidence="2" type="ORF">CEN46_24920</name>
</gene>
<dbReference type="Gene3D" id="1.10.443.30">
    <property type="entry name" value="Telomere resolvase"/>
    <property type="match status" value="1"/>
</dbReference>
<dbReference type="Proteomes" id="UP000235081">
    <property type="component" value="Unassembled WGS sequence"/>
</dbReference>
<sequence length="473" mass="53691">MTPDAITNARKEYAKYSREDLSKISVNELRKIAPKLGIKHVVRNGEQLRVALGRKEEIIALILGSCEDSRIALAAREAAAIAQTPIETTPQTEPEVEVESTEYPDFEAEVNEVAKKYYEGIFDPESKKWGFVGLREYVTRLTIQQKPVLPEFFTMVSAFRPELERRIKDRTGESEVKFNTLSNWRSQILKHIEKMVDQDNDSYPGNLLSQTFKLFYDSIQASFADVQRQKAESSNKGLNRRQNNAIDIKVVNLIQWAKNRLVTLPEVPSLWHQVAIALMILTGRRQSEIMSSAKFSPVGSDSYVEFSGQLKRHDGETVGAYEIPVLANSAEAVIAGLKWLEENNKRVVPADESYQAQQAAAKKSHDRFSRYLSESAKDACNKYIVLGDGADWEFPDESGKKKDRRKCHLFRQIYGQVVYPVFFEKSGRKLNQVLTEVMGHSNRPSSRRHAAEAYDADCFVTDIEEIKVICGKV</sequence>